<feature type="signal peptide" evidence="1">
    <location>
        <begin position="1"/>
        <end position="20"/>
    </location>
</feature>
<evidence type="ECO:0000256" key="1">
    <source>
        <dbReference type="SAM" id="SignalP"/>
    </source>
</evidence>
<comment type="caution">
    <text evidence="2">The sequence shown here is derived from an EMBL/GenBank/DDBJ whole genome shotgun (WGS) entry which is preliminary data.</text>
</comment>
<dbReference type="EMBL" id="CAJVPQ010004554">
    <property type="protein sequence ID" value="CAG8653920.1"/>
    <property type="molecule type" value="Genomic_DNA"/>
</dbReference>
<organism evidence="2 3">
    <name type="scientific">Funneliformis caledonium</name>
    <dbReference type="NCBI Taxonomy" id="1117310"/>
    <lineage>
        <taxon>Eukaryota</taxon>
        <taxon>Fungi</taxon>
        <taxon>Fungi incertae sedis</taxon>
        <taxon>Mucoromycota</taxon>
        <taxon>Glomeromycotina</taxon>
        <taxon>Glomeromycetes</taxon>
        <taxon>Glomerales</taxon>
        <taxon>Glomeraceae</taxon>
        <taxon>Funneliformis</taxon>
    </lineage>
</organism>
<gene>
    <name evidence="2" type="ORF">FCALED_LOCUS11211</name>
</gene>
<reference evidence="2" key="1">
    <citation type="submission" date="2021-06" db="EMBL/GenBank/DDBJ databases">
        <authorList>
            <person name="Kallberg Y."/>
            <person name="Tangrot J."/>
            <person name="Rosling A."/>
        </authorList>
    </citation>
    <scope>NUCLEOTIDE SEQUENCE</scope>
    <source>
        <strain evidence="2">UK204</strain>
    </source>
</reference>
<evidence type="ECO:0000313" key="3">
    <source>
        <dbReference type="Proteomes" id="UP000789570"/>
    </source>
</evidence>
<dbReference type="AlphaFoldDB" id="A0A9N9DZF9"/>
<sequence length="144" mass="16760">MKFSATILLIVALLASIGFSTPSEYKNDEFYKYCQNIEFKKPVDGIIYMINSTQVADFVVPKDCMKKYGYYLMTTVEIFSIGANKIIDTIVEQEYIYNHPTVFLYLIDKVWANNDAKYYLIASLHYKYHHVQSESGMFIAKDKK</sequence>
<dbReference type="OrthoDB" id="2413195at2759"/>
<keyword evidence="1" id="KW-0732">Signal</keyword>
<feature type="chain" id="PRO_5040500114" evidence="1">
    <location>
        <begin position="21"/>
        <end position="144"/>
    </location>
</feature>
<protein>
    <submittedName>
        <fullName evidence="2">5546_t:CDS:1</fullName>
    </submittedName>
</protein>
<accession>A0A9N9DZF9</accession>
<keyword evidence="3" id="KW-1185">Reference proteome</keyword>
<proteinExistence type="predicted"/>
<evidence type="ECO:0000313" key="2">
    <source>
        <dbReference type="EMBL" id="CAG8653920.1"/>
    </source>
</evidence>
<name>A0A9N9DZF9_9GLOM</name>
<dbReference type="Proteomes" id="UP000789570">
    <property type="component" value="Unassembled WGS sequence"/>
</dbReference>